<feature type="region of interest" description="Disordered" evidence="1">
    <location>
        <begin position="28"/>
        <end position="57"/>
    </location>
</feature>
<dbReference type="HOGENOM" id="CLU_2184841_0_0_1"/>
<name>B6HUF5_PENRW</name>
<sequence>MVFLELLPSQYHQRIYYCLPSPTADPNNLHTRDLRLGVDTPTQASNTPPMQDKDSATPEVFRTEMHDESSTAQPLDYSKTKVPVYDKGRLSYSLAHHTETKLCEASCQA</sequence>
<dbReference type="AlphaFoldDB" id="B6HUF5"/>
<keyword evidence="3" id="KW-1185">Reference proteome</keyword>
<reference evidence="2 3" key="1">
    <citation type="journal article" date="2008" name="Nat. Biotechnol.">
        <title>Genome sequencing and analysis of the filamentous fungus Penicillium chrysogenum.</title>
        <authorList>
            <person name="van den Berg M.A."/>
            <person name="Albang R."/>
            <person name="Albermann K."/>
            <person name="Badger J.H."/>
            <person name="Daran J.-M."/>
            <person name="Driessen A.J.M."/>
            <person name="Garcia-Estrada C."/>
            <person name="Fedorova N.D."/>
            <person name="Harris D.M."/>
            <person name="Heijne W.H.M."/>
            <person name="Joardar V.S."/>
            <person name="Kiel J.A.K.W."/>
            <person name="Kovalchuk A."/>
            <person name="Martin J.F."/>
            <person name="Nierman W.C."/>
            <person name="Nijland J.G."/>
            <person name="Pronk J.T."/>
            <person name="Roubos J.A."/>
            <person name="van der Klei I.J."/>
            <person name="van Peij N.N.M.E."/>
            <person name="Veenhuis M."/>
            <person name="von Doehren H."/>
            <person name="Wagner C."/>
            <person name="Wortman J.R."/>
            <person name="Bovenberg R.A.L."/>
        </authorList>
    </citation>
    <scope>NUCLEOTIDE SEQUENCE [LARGE SCALE GENOMIC DNA]</scope>
    <source>
        <strain evidence="3">ATCC 28089 / DSM 1075 / NRRL 1951 / Wisconsin 54-1255</strain>
    </source>
</reference>
<organism evidence="2 3">
    <name type="scientific">Penicillium rubens (strain ATCC 28089 / DSM 1075 / NRRL 1951 / Wisconsin 54-1255)</name>
    <name type="common">Penicillium chrysogenum</name>
    <dbReference type="NCBI Taxonomy" id="500485"/>
    <lineage>
        <taxon>Eukaryota</taxon>
        <taxon>Fungi</taxon>
        <taxon>Dikarya</taxon>
        <taxon>Ascomycota</taxon>
        <taxon>Pezizomycotina</taxon>
        <taxon>Eurotiomycetes</taxon>
        <taxon>Eurotiomycetidae</taxon>
        <taxon>Eurotiales</taxon>
        <taxon>Aspergillaceae</taxon>
        <taxon>Penicillium</taxon>
        <taxon>Penicillium chrysogenum species complex</taxon>
    </lineage>
</organism>
<proteinExistence type="predicted"/>
<evidence type="ECO:0000313" key="2">
    <source>
        <dbReference type="EMBL" id="CAP98230.1"/>
    </source>
</evidence>
<gene>
    <name evidence="2" type="ORF">Pc22g09420</name>
    <name evidence="2" type="ORF">PCH_Pc22g09420</name>
</gene>
<evidence type="ECO:0000313" key="3">
    <source>
        <dbReference type="Proteomes" id="UP000000724"/>
    </source>
</evidence>
<feature type="compositionally biased region" description="Polar residues" evidence="1">
    <location>
        <begin position="40"/>
        <end position="49"/>
    </location>
</feature>
<accession>B6HUF5</accession>
<evidence type="ECO:0000256" key="1">
    <source>
        <dbReference type="SAM" id="MobiDB-lite"/>
    </source>
</evidence>
<dbReference type="EMBL" id="AM920437">
    <property type="protein sequence ID" value="CAP98230.1"/>
    <property type="molecule type" value="Genomic_DNA"/>
</dbReference>
<protein>
    <submittedName>
        <fullName evidence="2">Uncharacterized protein</fullName>
    </submittedName>
</protein>
<dbReference type="VEuPathDB" id="FungiDB:PCH_Pc22g09420"/>
<dbReference type="Proteomes" id="UP000000724">
    <property type="component" value="Contig Pc00c22"/>
</dbReference>